<dbReference type="EMBL" id="BDSA01000065">
    <property type="protein sequence ID" value="GBE63510.1"/>
    <property type="molecule type" value="Genomic_DNA"/>
</dbReference>
<reference evidence="2 3" key="1">
    <citation type="journal article" date="2017" name="BMC Genomics">
        <title>Whole-genome assembly of Babesia ovata and comparative genomics between closely related pathogens.</title>
        <authorList>
            <person name="Yamagishi J."/>
            <person name="Asada M."/>
            <person name="Hakimi H."/>
            <person name="Tanaka T.Q."/>
            <person name="Sugimoto C."/>
            <person name="Kawazu S."/>
        </authorList>
    </citation>
    <scope>NUCLEOTIDE SEQUENCE [LARGE SCALE GENOMIC DNA]</scope>
    <source>
        <strain evidence="2 3">Miyake</strain>
    </source>
</reference>
<dbReference type="GeneID" id="39877280"/>
<evidence type="ECO:0000313" key="2">
    <source>
        <dbReference type="EMBL" id="GBE63510.1"/>
    </source>
</evidence>
<dbReference type="VEuPathDB" id="PiroplasmaDB:BOVATA_050030"/>
<evidence type="ECO:0008006" key="4">
    <source>
        <dbReference type="Google" id="ProtNLM"/>
    </source>
</evidence>
<dbReference type="Proteomes" id="UP000236319">
    <property type="component" value="Unassembled WGS sequence"/>
</dbReference>
<keyword evidence="1" id="KW-0175">Coiled coil</keyword>
<keyword evidence="3" id="KW-1185">Reference proteome</keyword>
<dbReference type="RefSeq" id="XP_028869753.1">
    <property type="nucleotide sequence ID" value="XM_029013920.1"/>
</dbReference>
<dbReference type="AlphaFoldDB" id="A0A2H6KKJ7"/>
<evidence type="ECO:0000313" key="3">
    <source>
        <dbReference type="Proteomes" id="UP000236319"/>
    </source>
</evidence>
<feature type="coiled-coil region" evidence="1">
    <location>
        <begin position="701"/>
        <end position="728"/>
    </location>
</feature>
<name>A0A2H6KKJ7_9APIC</name>
<evidence type="ECO:0000256" key="1">
    <source>
        <dbReference type="SAM" id="Coils"/>
    </source>
</evidence>
<comment type="caution">
    <text evidence="2">The sequence shown here is derived from an EMBL/GenBank/DDBJ whole genome shotgun (WGS) entry which is preliminary data.</text>
</comment>
<accession>A0A2H6KKJ7</accession>
<gene>
    <name evidence="2" type="ORF">BOVATA_050030</name>
</gene>
<proteinExistence type="predicted"/>
<organism evidence="2 3">
    <name type="scientific">Babesia ovata</name>
    <dbReference type="NCBI Taxonomy" id="189622"/>
    <lineage>
        <taxon>Eukaryota</taxon>
        <taxon>Sar</taxon>
        <taxon>Alveolata</taxon>
        <taxon>Apicomplexa</taxon>
        <taxon>Aconoidasida</taxon>
        <taxon>Piroplasmida</taxon>
        <taxon>Babesiidae</taxon>
        <taxon>Babesia</taxon>
    </lineage>
</organism>
<sequence>MAFLSGVLDSVKDDDNVTTYDNDGDKITSVISFLNNNVGKGRQAFRVAVTEVEERTGRVTEELGELSDKLSSGAGGQYYEEVKNQDGQKLETQLKAWKDTLHNIHIDIKHIADTDINDLDRDLKTALLHETKVVAKSVQVLKESAGDGNLASQARHVDDQLRIQKETVDRVIKTGSETIQKSMREEFAKIWESVVILDSIRADEYKLVNKAVKAAKDEANKLVEDFNGTYKNDICKHFEDIRVAVEKVHSNLTVKKTKLVELLRNVQGYFAEIKQGVRGEVSNLKSGIMFAWNELKRKITTSVGELYTTETGDPLKFNVLRRIVDGVQKYSKNFNDEENEGEDDEDKKFEDILQDWIDDLLYIEPVKSYIGKYVTDNSGSIESTYTTEEGEKGSGIYLKLNKVISGLIKGKLKKEISQAVLAAAALIEHAADTSADKIKAYASAVQFGCNAFAKALGERLKIEDGGEDDFATVIGTLVQEIGEAVKEGNPPKNTGEVTAAIQLIVEQLVGVASGAAAELERFLDKSNLVDNIQLAIKSVVNIATQFDKQNASNFGPKIDTALGEVNQNIMAVSGYFEVQQTRKEGSIFNQLGTIQMELARLERISKYDKEGEINVKKSDSDGLMHKLKGKISDIRDRINEVDLAVEKAEKELKAFINAAKAAVHEAHGNVSHTVSQLQKELLEQTEKSFKILTTAAQTLFADAHKADLQALQTLVTQQKEEIEKIIRKDKRNGVKGLLREMYKTSGSRFKTLKDAVSSQPGKSEDHAKMFRRLSSKFKEYLVKVLDYLEYQVMTPKGDETPERKHNQQSEKVHKIKTELYILLDHLKAHVGKKYNFDYEFNKKLASLKDAVTALSATEFGQGVNPKLLNVVKRGMTDWCKQLGYAYVNVYDDEKFEEELRDGKFVLTPGKEPEPVYELNDYGRKLSKVLLTCVSTLFHDIEKLRTQCKDDAAWKGMQIHLREKNNKENPLGEFFDNCGFIVSKDYNGYEGELLNKPECTGKYIYDSLYLNSKGLLPADLRLTLSDICSDSRNILTSILGNGDAYTTYACDLSNNSSVLHYPSNPSACLDMLLDILRRIFPPLKFLLNQCNNASSDCGWLQCRYGKDIRPSKSLCNEHTKSKIDCEPTSPLMSYLTDGLLGHLPHTLTSIGCRAVCINCPTGKPGMPCLTPLDSEVSQAVHVEAKTYVTC</sequence>
<dbReference type="OrthoDB" id="366065at2759"/>
<feature type="coiled-coil region" evidence="1">
    <location>
        <begin position="631"/>
        <end position="665"/>
    </location>
</feature>
<protein>
    <recommendedName>
        <fullName evidence="4">Extracellular matrix-binding ebh</fullName>
    </recommendedName>
</protein>